<dbReference type="InterPro" id="IPR000021">
    <property type="entry name" value="Hok/gef_toxin"/>
</dbReference>
<evidence type="ECO:0000313" key="9">
    <source>
        <dbReference type="EMBL" id="MEX3173355.1"/>
    </source>
</evidence>
<evidence type="ECO:0000256" key="2">
    <source>
        <dbReference type="ARBA" id="ARBA00008629"/>
    </source>
</evidence>
<comment type="similarity">
    <text evidence="2">Belongs to the Hok/Gef family.</text>
</comment>
<name>A0ABV3UID4_9GAMM</name>
<evidence type="ECO:0000256" key="6">
    <source>
        <dbReference type="ARBA" id="ARBA00022692"/>
    </source>
</evidence>
<evidence type="ECO:0000313" key="10">
    <source>
        <dbReference type="Proteomes" id="UP001558101"/>
    </source>
</evidence>
<keyword evidence="10" id="KW-1185">Reference proteome</keyword>
<evidence type="ECO:0000256" key="3">
    <source>
        <dbReference type="ARBA" id="ARBA00022475"/>
    </source>
</evidence>
<keyword evidence="7" id="KW-1133">Transmembrane helix</keyword>
<keyword evidence="6" id="KW-0812">Transmembrane</keyword>
<reference evidence="9 10" key="1">
    <citation type="submission" date="2024-07" db="EMBL/GenBank/DDBJ databases">
        <title>Genomes of novel Serratia strains from suburban soil.</title>
        <authorList>
            <person name="Markert E.X."/>
            <person name="Severe K."/>
            <person name="Severe L."/>
            <person name="Twing K.I."/>
            <person name="Ward L.M."/>
        </authorList>
    </citation>
    <scope>NUCLEOTIDE SEQUENCE [LARGE SCALE GENOMIC DNA]</scope>
    <source>
        <strain evidence="9 10">3C-UT</strain>
    </source>
</reference>
<keyword evidence="5" id="KW-1277">Toxin-antitoxin system</keyword>
<dbReference type="Proteomes" id="UP001558101">
    <property type="component" value="Unassembled WGS sequence"/>
</dbReference>
<keyword evidence="4" id="KW-0997">Cell inner membrane</keyword>
<dbReference type="Pfam" id="PF01848">
    <property type="entry name" value="HOK_GEF"/>
    <property type="match status" value="1"/>
</dbReference>
<organism evidence="9 10">
    <name type="scientific">Serratia quinivorans</name>
    <dbReference type="NCBI Taxonomy" id="137545"/>
    <lineage>
        <taxon>Bacteria</taxon>
        <taxon>Pseudomonadati</taxon>
        <taxon>Pseudomonadota</taxon>
        <taxon>Gammaproteobacteria</taxon>
        <taxon>Enterobacterales</taxon>
        <taxon>Yersiniaceae</taxon>
        <taxon>Serratia</taxon>
    </lineage>
</organism>
<proteinExistence type="inferred from homology"/>
<keyword evidence="3" id="KW-1003">Cell membrane</keyword>
<dbReference type="EMBL" id="JBFQXQ010000001">
    <property type="protein sequence ID" value="MEX3173355.1"/>
    <property type="molecule type" value="Genomic_DNA"/>
</dbReference>
<gene>
    <name evidence="9" type="ORF">AB4M04_14840</name>
</gene>
<comment type="caution">
    <text evidence="9">The sequence shown here is derived from an EMBL/GenBank/DDBJ whole genome shotgun (WGS) entry which is preliminary data.</text>
</comment>
<sequence>MRGSVCELTYKQGNTEVAAVLSCNVKR</sequence>
<evidence type="ECO:0000256" key="1">
    <source>
        <dbReference type="ARBA" id="ARBA00004377"/>
    </source>
</evidence>
<dbReference type="RefSeq" id="WP_156816689.1">
    <property type="nucleotide sequence ID" value="NZ_CAMIRW010000008.1"/>
</dbReference>
<protein>
    <submittedName>
        <fullName evidence="9">Hok/Gef family protein</fullName>
    </submittedName>
</protein>
<evidence type="ECO:0000256" key="8">
    <source>
        <dbReference type="ARBA" id="ARBA00023136"/>
    </source>
</evidence>
<comment type="subcellular location">
    <subcellularLocation>
        <location evidence="1">Cell inner membrane</location>
        <topology evidence="1">Single-pass membrane protein</topology>
    </subcellularLocation>
</comment>
<evidence type="ECO:0000256" key="4">
    <source>
        <dbReference type="ARBA" id="ARBA00022519"/>
    </source>
</evidence>
<evidence type="ECO:0000256" key="7">
    <source>
        <dbReference type="ARBA" id="ARBA00022989"/>
    </source>
</evidence>
<accession>A0ABV3UID4</accession>
<evidence type="ECO:0000256" key="5">
    <source>
        <dbReference type="ARBA" id="ARBA00022649"/>
    </source>
</evidence>
<keyword evidence="8" id="KW-0472">Membrane</keyword>